<dbReference type="SUPFAM" id="SSF88723">
    <property type="entry name" value="PIN domain-like"/>
    <property type="match status" value="1"/>
</dbReference>
<protein>
    <recommendedName>
        <fullName evidence="7">Ribonuclease VapC</fullName>
        <shortName evidence="7">RNase VapC</shortName>
        <ecNumber evidence="7">3.1.-.-</ecNumber>
    </recommendedName>
    <alternativeName>
        <fullName evidence="7">Toxin VapC</fullName>
    </alternativeName>
</protein>
<feature type="domain" description="PIN" evidence="8">
    <location>
        <begin position="10"/>
        <end position="124"/>
    </location>
</feature>
<organism evidence="9 10">
    <name type="scientific">Mycobacterium noviomagense</name>
    <dbReference type="NCBI Taxonomy" id="459858"/>
    <lineage>
        <taxon>Bacteria</taxon>
        <taxon>Bacillati</taxon>
        <taxon>Actinomycetota</taxon>
        <taxon>Actinomycetes</taxon>
        <taxon>Mycobacteriales</taxon>
        <taxon>Mycobacteriaceae</taxon>
        <taxon>Mycobacterium</taxon>
    </lineage>
</organism>
<dbReference type="InterPro" id="IPR022907">
    <property type="entry name" value="VapC_family"/>
</dbReference>
<evidence type="ECO:0000256" key="7">
    <source>
        <dbReference type="HAMAP-Rule" id="MF_00265"/>
    </source>
</evidence>
<comment type="similarity">
    <text evidence="7">Belongs to the PINc/VapC protein family.</text>
</comment>
<keyword evidence="5 7" id="KW-0378">Hydrolase</keyword>
<accession>A0A7I7PKP8</accession>
<feature type="binding site" evidence="7">
    <location>
        <position position="102"/>
    </location>
    <ligand>
        <name>Mg(2+)</name>
        <dbReference type="ChEBI" id="CHEBI:18420"/>
    </ligand>
</feature>
<keyword evidence="6 7" id="KW-0460">Magnesium</keyword>
<dbReference type="Gene3D" id="3.40.50.1010">
    <property type="entry name" value="5'-nuclease"/>
    <property type="match status" value="1"/>
</dbReference>
<evidence type="ECO:0000313" key="9">
    <source>
        <dbReference type="EMBL" id="BBY09164.1"/>
    </source>
</evidence>
<reference evidence="9 10" key="1">
    <citation type="journal article" date="2019" name="Emerg. Microbes Infect.">
        <title>Comprehensive subspecies identification of 175 nontuberculous mycobacteria species based on 7547 genomic profiles.</title>
        <authorList>
            <person name="Matsumoto Y."/>
            <person name="Kinjo T."/>
            <person name="Motooka D."/>
            <person name="Nabeya D."/>
            <person name="Jung N."/>
            <person name="Uechi K."/>
            <person name="Horii T."/>
            <person name="Iida T."/>
            <person name="Fujita J."/>
            <person name="Nakamura S."/>
        </authorList>
    </citation>
    <scope>NUCLEOTIDE SEQUENCE [LARGE SCALE GENOMIC DNA]</scope>
    <source>
        <strain evidence="9 10">JCM 16367</strain>
    </source>
</reference>
<dbReference type="KEGG" id="mnv:MNVI_44820"/>
<keyword evidence="3 7" id="KW-0540">Nuclease</keyword>
<dbReference type="Proteomes" id="UP000466894">
    <property type="component" value="Chromosome"/>
</dbReference>
<comment type="function">
    <text evidence="7">Toxic component of a toxin-antitoxin (TA) system. An RNase.</text>
</comment>
<dbReference type="PANTHER" id="PTHR35901:SF1">
    <property type="entry name" value="EXONUCLEASE VAPC9"/>
    <property type="match status" value="1"/>
</dbReference>
<keyword evidence="4 7" id="KW-0479">Metal-binding</keyword>
<dbReference type="InterPro" id="IPR044153">
    <property type="entry name" value="PIN_Pae0151-like"/>
</dbReference>
<name>A0A7I7PKP8_9MYCO</name>
<evidence type="ECO:0000259" key="8">
    <source>
        <dbReference type="Pfam" id="PF01850"/>
    </source>
</evidence>
<evidence type="ECO:0000256" key="3">
    <source>
        <dbReference type="ARBA" id="ARBA00022722"/>
    </source>
</evidence>
<dbReference type="InterPro" id="IPR002716">
    <property type="entry name" value="PIN_dom"/>
</dbReference>
<evidence type="ECO:0000313" key="10">
    <source>
        <dbReference type="Proteomes" id="UP000466894"/>
    </source>
</evidence>
<sequence>MTPTKSTEAVVLDASAMVDLLTGQSNANAIRDFLRHKAVHVPAHFDAEVLSALGRLCRAGHLHADEVSELLKALRRAPFTRHQLHDLIEGAWARRDTHRLVDGLYVELAERLRASLVTTDQRLAGSYQSARLP</sequence>
<dbReference type="GO" id="GO:0004540">
    <property type="term" value="F:RNA nuclease activity"/>
    <property type="evidence" value="ECO:0007669"/>
    <property type="project" value="InterPro"/>
</dbReference>
<evidence type="ECO:0000256" key="5">
    <source>
        <dbReference type="ARBA" id="ARBA00022801"/>
    </source>
</evidence>
<keyword evidence="7" id="KW-0800">Toxin</keyword>
<dbReference type="GO" id="GO:0090729">
    <property type="term" value="F:toxin activity"/>
    <property type="evidence" value="ECO:0007669"/>
    <property type="project" value="UniProtKB-KW"/>
</dbReference>
<dbReference type="EMBL" id="AP022583">
    <property type="protein sequence ID" value="BBY09164.1"/>
    <property type="molecule type" value="Genomic_DNA"/>
</dbReference>
<dbReference type="GO" id="GO:0000287">
    <property type="term" value="F:magnesium ion binding"/>
    <property type="evidence" value="ECO:0007669"/>
    <property type="project" value="UniProtKB-UniRule"/>
</dbReference>
<evidence type="ECO:0000256" key="6">
    <source>
        <dbReference type="ARBA" id="ARBA00022842"/>
    </source>
</evidence>
<dbReference type="CDD" id="cd09873">
    <property type="entry name" value="PIN_Pae0151-like"/>
    <property type="match status" value="1"/>
</dbReference>
<dbReference type="RefSeq" id="WP_264018661.1">
    <property type="nucleotide sequence ID" value="NZ_JACKRQ010000018.1"/>
</dbReference>
<dbReference type="GO" id="GO:0016787">
    <property type="term" value="F:hydrolase activity"/>
    <property type="evidence" value="ECO:0007669"/>
    <property type="project" value="UniProtKB-KW"/>
</dbReference>
<keyword evidence="2 7" id="KW-1277">Toxin-antitoxin system</keyword>
<dbReference type="EC" id="3.1.-.-" evidence="7"/>
<dbReference type="InterPro" id="IPR051619">
    <property type="entry name" value="TypeII_TA_RNase_PINc/VapC"/>
</dbReference>
<dbReference type="Pfam" id="PF01850">
    <property type="entry name" value="PIN"/>
    <property type="match status" value="1"/>
</dbReference>
<evidence type="ECO:0000256" key="2">
    <source>
        <dbReference type="ARBA" id="ARBA00022649"/>
    </source>
</evidence>
<feature type="binding site" evidence="7">
    <location>
        <position position="13"/>
    </location>
    <ligand>
        <name>Mg(2+)</name>
        <dbReference type="ChEBI" id="CHEBI:18420"/>
    </ligand>
</feature>
<evidence type="ECO:0000256" key="1">
    <source>
        <dbReference type="ARBA" id="ARBA00001946"/>
    </source>
</evidence>
<evidence type="ECO:0000256" key="4">
    <source>
        <dbReference type="ARBA" id="ARBA00022723"/>
    </source>
</evidence>
<proteinExistence type="inferred from homology"/>
<comment type="cofactor">
    <cofactor evidence="1 7">
        <name>Mg(2+)</name>
        <dbReference type="ChEBI" id="CHEBI:18420"/>
    </cofactor>
</comment>
<gene>
    <name evidence="9" type="primary">vapC3</name>
    <name evidence="7" type="synonym">vapC</name>
    <name evidence="9" type="ORF">MNVI_44820</name>
</gene>
<dbReference type="HAMAP" id="MF_00265">
    <property type="entry name" value="VapC_Nob1"/>
    <property type="match status" value="1"/>
</dbReference>
<dbReference type="InterPro" id="IPR029060">
    <property type="entry name" value="PIN-like_dom_sf"/>
</dbReference>
<dbReference type="PANTHER" id="PTHR35901">
    <property type="entry name" value="RIBONUCLEASE VAPC3"/>
    <property type="match status" value="1"/>
</dbReference>
<dbReference type="AlphaFoldDB" id="A0A7I7PKP8"/>